<keyword evidence="2" id="KW-0732">Signal</keyword>
<reference evidence="5" key="1">
    <citation type="submission" date="2025-08" db="UniProtKB">
        <authorList>
            <consortium name="RefSeq"/>
        </authorList>
    </citation>
    <scope>IDENTIFICATION</scope>
</reference>
<feature type="region of interest" description="Disordered" evidence="1">
    <location>
        <begin position="249"/>
        <end position="288"/>
    </location>
</feature>
<evidence type="ECO:0000256" key="2">
    <source>
        <dbReference type="SAM" id="SignalP"/>
    </source>
</evidence>
<evidence type="ECO:0000313" key="5">
    <source>
        <dbReference type="RefSeq" id="XP_012940600.1"/>
    </source>
</evidence>
<dbReference type="InterPro" id="IPR013783">
    <property type="entry name" value="Ig-like_fold"/>
</dbReference>
<name>A0ABM1A4D1_APLCA</name>
<dbReference type="PROSITE" id="PS50835">
    <property type="entry name" value="IG_LIKE"/>
    <property type="match status" value="2"/>
</dbReference>
<protein>
    <submittedName>
        <fullName evidence="5">Cell adhesion molecule 2</fullName>
    </submittedName>
</protein>
<organism evidence="4 5">
    <name type="scientific">Aplysia californica</name>
    <name type="common">California sea hare</name>
    <dbReference type="NCBI Taxonomy" id="6500"/>
    <lineage>
        <taxon>Eukaryota</taxon>
        <taxon>Metazoa</taxon>
        <taxon>Spiralia</taxon>
        <taxon>Lophotrochozoa</taxon>
        <taxon>Mollusca</taxon>
        <taxon>Gastropoda</taxon>
        <taxon>Heterobranchia</taxon>
        <taxon>Euthyneura</taxon>
        <taxon>Tectipleura</taxon>
        <taxon>Aplysiida</taxon>
        <taxon>Aplysioidea</taxon>
        <taxon>Aplysiidae</taxon>
        <taxon>Aplysia</taxon>
    </lineage>
</organism>
<dbReference type="SMART" id="SM00408">
    <property type="entry name" value="IGc2"/>
    <property type="match status" value="2"/>
</dbReference>
<evidence type="ECO:0000256" key="1">
    <source>
        <dbReference type="SAM" id="MobiDB-lite"/>
    </source>
</evidence>
<dbReference type="Pfam" id="PF00047">
    <property type="entry name" value="ig"/>
    <property type="match status" value="1"/>
</dbReference>
<dbReference type="RefSeq" id="XP_012940600.1">
    <property type="nucleotide sequence ID" value="XM_013085146.2"/>
</dbReference>
<feature type="domain" description="Ig-like" evidence="3">
    <location>
        <begin position="45"/>
        <end position="144"/>
    </location>
</feature>
<sequence>MRLPLRPLPLHSPVFLCLLALLGVTGEFMLPAPSQLLEQKPLYLPTFLPTPVNVTYHVGQEAVLRCAVENKGARTIVWRKTPQLNPLTIGDDTYIGDRRIKVVHQVHSLEWNLHIQDVEVRDAGVYECQVVARDRDVRQFVTLSVDETPVGKGYKAEIAIHGTLFVERGDTLQLVCNATGSEYPPDDIDWFKDGNKIKNSDRVTLSKDVSLSEGTIMSLLKVRRTTMRDGGTYVCRTSDLQVTSAKVNMLNTETHKNEKRESAGSTSRTSDKYGDNSNGNANMGGDNAGDMTTPSLHVTLTMAALISMWLFTLL</sequence>
<feature type="chain" id="PRO_5045592232" evidence="2">
    <location>
        <begin position="27"/>
        <end position="314"/>
    </location>
</feature>
<dbReference type="InterPro" id="IPR037448">
    <property type="entry name" value="Zig-8"/>
</dbReference>
<dbReference type="InterPro" id="IPR013098">
    <property type="entry name" value="Ig_I-set"/>
</dbReference>
<dbReference type="InterPro" id="IPR007110">
    <property type="entry name" value="Ig-like_dom"/>
</dbReference>
<feature type="domain" description="Ig-like" evidence="3">
    <location>
        <begin position="149"/>
        <end position="248"/>
    </location>
</feature>
<dbReference type="Pfam" id="PF07679">
    <property type="entry name" value="I-set"/>
    <property type="match status" value="1"/>
</dbReference>
<feature type="compositionally biased region" description="Low complexity" evidence="1">
    <location>
        <begin position="275"/>
        <end position="288"/>
    </location>
</feature>
<dbReference type="InterPro" id="IPR003598">
    <property type="entry name" value="Ig_sub2"/>
</dbReference>
<accession>A0ABM1A4D1</accession>
<dbReference type="InterPro" id="IPR013151">
    <property type="entry name" value="Immunoglobulin_dom"/>
</dbReference>
<proteinExistence type="predicted"/>
<evidence type="ECO:0000313" key="4">
    <source>
        <dbReference type="Proteomes" id="UP000694888"/>
    </source>
</evidence>
<dbReference type="InterPro" id="IPR003599">
    <property type="entry name" value="Ig_sub"/>
</dbReference>
<feature type="signal peptide" evidence="2">
    <location>
        <begin position="1"/>
        <end position="26"/>
    </location>
</feature>
<dbReference type="SMART" id="SM00409">
    <property type="entry name" value="IG"/>
    <property type="match status" value="2"/>
</dbReference>
<feature type="compositionally biased region" description="Basic and acidic residues" evidence="1">
    <location>
        <begin position="253"/>
        <end position="262"/>
    </location>
</feature>
<dbReference type="PANTHER" id="PTHR23279">
    <property type="entry name" value="DEFECTIVE PROBOSCIS EXTENSION RESPONSE DPR -RELATED"/>
    <property type="match status" value="1"/>
</dbReference>
<dbReference type="InterPro" id="IPR036179">
    <property type="entry name" value="Ig-like_dom_sf"/>
</dbReference>
<keyword evidence="4" id="KW-1185">Reference proteome</keyword>
<dbReference type="PANTHER" id="PTHR23279:SF36">
    <property type="entry name" value="DEFECTIVE PROBOSCIS EXTENSION RESPONSE 9, ISOFORM A"/>
    <property type="match status" value="1"/>
</dbReference>
<dbReference type="Proteomes" id="UP000694888">
    <property type="component" value="Unplaced"/>
</dbReference>
<dbReference type="Gene3D" id="2.60.40.10">
    <property type="entry name" value="Immunoglobulins"/>
    <property type="match status" value="2"/>
</dbReference>
<dbReference type="GeneID" id="101848671"/>
<gene>
    <name evidence="5" type="primary">LOC101848671</name>
</gene>
<dbReference type="SUPFAM" id="SSF48726">
    <property type="entry name" value="Immunoglobulin"/>
    <property type="match status" value="2"/>
</dbReference>
<evidence type="ECO:0000259" key="3">
    <source>
        <dbReference type="PROSITE" id="PS50835"/>
    </source>
</evidence>